<dbReference type="NCBIfam" id="TIGR00166">
    <property type="entry name" value="S6"/>
    <property type="match status" value="1"/>
</dbReference>
<feature type="compositionally biased region" description="Low complexity" evidence="5">
    <location>
        <begin position="108"/>
        <end position="128"/>
    </location>
</feature>
<accession>A0A537LKE2</accession>
<comment type="caution">
    <text evidence="6">The sequence shown here is derived from an EMBL/GenBank/DDBJ whole genome shotgun (WGS) entry which is preliminary data.</text>
</comment>
<dbReference type="EMBL" id="VBAJ01000096">
    <property type="protein sequence ID" value="TMJ08481.1"/>
    <property type="molecule type" value="Genomic_DNA"/>
</dbReference>
<feature type="region of interest" description="Disordered" evidence="5">
    <location>
        <begin position="107"/>
        <end position="134"/>
    </location>
</feature>
<sequence>MLRSGVWRRPLNSYDLVYIVRPDLEPDALKTVVDRVTQRIGGQGGKVEAVDVWGKRRMSFSIGRHREGLYVHTRLAVDPQKVTEIRRLASMNEEVLRVTVTRAVGKLPGPAAPAAAPAAAPPAAAGAPSQPAEA</sequence>
<dbReference type="GO" id="GO:0005737">
    <property type="term" value="C:cytoplasm"/>
    <property type="evidence" value="ECO:0007669"/>
    <property type="project" value="UniProtKB-ARBA"/>
</dbReference>
<dbReference type="GO" id="GO:0003735">
    <property type="term" value="F:structural constituent of ribosome"/>
    <property type="evidence" value="ECO:0007669"/>
    <property type="project" value="InterPro"/>
</dbReference>
<keyword evidence="4" id="KW-0699">rRNA-binding</keyword>
<comment type="function">
    <text evidence="2 4">Binds together with bS18 to 16S ribosomal RNA.</text>
</comment>
<dbReference type="SUPFAM" id="SSF54995">
    <property type="entry name" value="Ribosomal protein S6"/>
    <property type="match status" value="1"/>
</dbReference>
<name>A0A537LKE2_9BACT</name>
<dbReference type="InterPro" id="IPR035980">
    <property type="entry name" value="Ribosomal_bS6_sf"/>
</dbReference>
<evidence type="ECO:0000256" key="4">
    <source>
        <dbReference type="HAMAP-Rule" id="MF_00360"/>
    </source>
</evidence>
<dbReference type="CDD" id="cd00473">
    <property type="entry name" value="bS6"/>
    <property type="match status" value="1"/>
</dbReference>
<proteinExistence type="inferred from homology"/>
<dbReference type="InterPro" id="IPR014717">
    <property type="entry name" value="Transl_elong_EF1B/ribsomal_bS6"/>
</dbReference>
<keyword evidence="4" id="KW-0687">Ribonucleoprotein</keyword>
<dbReference type="HAMAP" id="MF_00360">
    <property type="entry name" value="Ribosomal_bS6"/>
    <property type="match status" value="1"/>
</dbReference>
<evidence type="ECO:0000256" key="5">
    <source>
        <dbReference type="SAM" id="MobiDB-lite"/>
    </source>
</evidence>
<dbReference type="Pfam" id="PF01250">
    <property type="entry name" value="Ribosomal_S6"/>
    <property type="match status" value="1"/>
</dbReference>
<dbReference type="GO" id="GO:0005840">
    <property type="term" value="C:ribosome"/>
    <property type="evidence" value="ECO:0007669"/>
    <property type="project" value="UniProtKB-KW"/>
</dbReference>
<organism evidence="6 7">
    <name type="scientific">Candidatus Segetimicrobium genomatis</name>
    <dbReference type="NCBI Taxonomy" id="2569760"/>
    <lineage>
        <taxon>Bacteria</taxon>
        <taxon>Bacillati</taxon>
        <taxon>Candidatus Sysuimicrobiota</taxon>
        <taxon>Candidatus Sysuimicrobiia</taxon>
        <taxon>Candidatus Sysuimicrobiales</taxon>
        <taxon>Candidatus Segetimicrobiaceae</taxon>
        <taxon>Candidatus Segetimicrobium</taxon>
    </lineage>
</organism>
<dbReference type="InterPro" id="IPR020814">
    <property type="entry name" value="Ribosomal_S6_plastid/chlpt"/>
</dbReference>
<dbReference type="Proteomes" id="UP000318661">
    <property type="component" value="Unassembled WGS sequence"/>
</dbReference>
<protein>
    <recommendedName>
        <fullName evidence="3 4">Small ribosomal subunit protein bS6</fullName>
    </recommendedName>
</protein>
<gene>
    <name evidence="4 6" type="primary">rpsF</name>
    <name evidence="6" type="ORF">E6G99_04320</name>
</gene>
<evidence type="ECO:0000256" key="3">
    <source>
        <dbReference type="ARBA" id="ARBA00035294"/>
    </source>
</evidence>
<evidence type="ECO:0000313" key="7">
    <source>
        <dbReference type="Proteomes" id="UP000318661"/>
    </source>
</evidence>
<reference evidence="6 7" key="1">
    <citation type="journal article" date="2019" name="Nat. Microbiol.">
        <title>Mediterranean grassland soil C-N compound turnover is dependent on rainfall and depth, and is mediated by genomically divergent microorganisms.</title>
        <authorList>
            <person name="Diamond S."/>
            <person name="Andeer P.F."/>
            <person name="Li Z."/>
            <person name="Crits-Christoph A."/>
            <person name="Burstein D."/>
            <person name="Anantharaman K."/>
            <person name="Lane K.R."/>
            <person name="Thomas B.C."/>
            <person name="Pan C."/>
            <person name="Northen T.R."/>
            <person name="Banfield J.F."/>
        </authorList>
    </citation>
    <scope>NUCLEOTIDE SEQUENCE [LARGE SCALE GENOMIC DNA]</scope>
    <source>
        <strain evidence="6">NP_2</strain>
    </source>
</reference>
<dbReference type="PANTHER" id="PTHR21011:SF1">
    <property type="entry name" value="SMALL RIBOSOMAL SUBUNIT PROTEIN BS6M"/>
    <property type="match status" value="1"/>
</dbReference>
<dbReference type="InterPro" id="IPR000529">
    <property type="entry name" value="Ribosomal_bS6"/>
</dbReference>
<dbReference type="PANTHER" id="PTHR21011">
    <property type="entry name" value="MITOCHONDRIAL 28S RIBOSOMAL PROTEIN S6"/>
    <property type="match status" value="1"/>
</dbReference>
<keyword evidence="4 6" id="KW-0689">Ribosomal protein</keyword>
<evidence type="ECO:0000256" key="1">
    <source>
        <dbReference type="ARBA" id="ARBA00009512"/>
    </source>
</evidence>
<evidence type="ECO:0000313" key="6">
    <source>
        <dbReference type="EMBL" id="TMJ08481.1"/>
    </source>
</evidence>
<dbReference type="Gene3D" id="3.30.70.60">
    <property type="match status" value="1"/>
</dbReference>
<dbReference type="AlphaFoldDB" id="A0A537LKE2"/>
<dbReference type="GO" id="GO:0006412">
    <property type="term" value="P:translation"/>
    <property type="evidence" value="ECO:0007669"/>
    <property type="project" value="UniProtKB-UniRule"/>
</dbReference>
<evidence type="ECO:0000256" key="2">
    <source>
        <dbReference type="ARBA" id="ARBA00035104"/>
    </source>
</evidence>
<dbReference type="GO" id="GO:0070181">
    <property type="term" value="F:small ribosomal subunit rRNA binding"/>
    <property type="evidence" value="ECO:0007669"/>
    <property type="project" value="TreeGrafter"/>
</dbReference>
<comment type="similarity">
    <text evidence="1 4">Belongs to the bacterial ribosomal protein bS6 family.</text>
</comment>
<keyword evidence="4" id="KW-0694">RNA-binding</keyword>
<dbReference type="GO" id="GO:1990904">
    <property type="term" value="C:ribonucleoprotein complex"/>
    <property type="evidence" value="ECO:0007669"/>
    <property type="project" value="UniProtKB-KW"/>
</dbReference>